<protein>
    <submittedName>
        <fullName evidence="2">GNAT family N-acetyltransferase</fullName>
    </submittedName>
</protein>
<gene>
    <name evidence="2" type="ORF">HHO38_17880</name>
</gene>
<proteinExistence type="predicted"/>
<dbReference type="AlphaFoldDB" id="A0A7L5EMI8"/>
<keyword evidence="2" id="KW-0808">Transferase</keyword>
<dbReference type="EMBL" id="CP051672">
    <property type="protein sequence ID" value="QJE30042.1"/>
    <property type="molecule type" value="Genomic_DNA"/>
</dbReference>
<dbReference type="Gene3D" id="3.40.630.30">
    <property type="match status" value="1"/>
</dbReference>
<name>A0A7L5EMI8_PARDI</name>
<reference evidence="2 3" key="1">
    <citation type="submission" date="2020-04" db="EMBL/GenBank/DDBJ databases">
        <title>Complete Genomes and Methylome analysis of CBBP consortium that reverse antibiotic-induced susceptibility to vancomycin-resistant Enterococcus faecium infection.</title>
        <authorList>
            <person name="Fomenkov A."/>
            <person name="Zhang Z."/>
            <person name="Pamer E."/>
            <person name="Roberts R.J."/>
        </authorList>
    </citation>
    <scope>NUCLEOTIDE SEQUENCE [LARGE SCALE GENOMIC DNA]</scope>
    <source>
        <strain evidence="3">CBBP</strain>
    </source>
</reference>
<evidence type="ECO:0000259" key="1">
    <source>
        <dbReference type="PROSITE" id="PS51186"/>
    </source>
</evidence>
<accession>A0A7L5EMI8</accession>
<evidence type="ECO:0000313" key="2">
    <source>
        <dbReference type="EMBL" id="QJE30042.1"/>
    </source>
</evidence>
<dbReference type="PROSITE" id="PS51186">
    <property type="entry name" value="GNAT"/>
    <property type="match status" value="1"/>
</dbReference>
<feature type="domain" description="N-acetyltransferase" evidence="1">
    <location>
        <begin position="4"/>
        <end position="167"/>
    </location>
</feature>
<dbReference type="InterPro" id="IPR000182">
    <property type="entry name" value="GNAT_dom"/>
</dbReference>
<dbReference type="Proteomes" id="UP000501982">
    <property type="component" value="Chromosome"/>
</dbReference>
<dbReference type="RefSeq" id="WP_170106166.1">
    <property type="nucleotide sequence ID" value="NZ_CP051672.1"/>
</dbReference>
<sequence>MKDYIFGLAEKKDIEDIFALYAERVRWMDAHGIRQWNVTRYLEHYPLSYYREQCEQGNLYSLRCAGDDLPVGAVVLRQSDERWPDKADVPAYYIHNLVTRPGIKEAGTHILAEAERLAVEHGKRLVCLDCAVDNTVLNEYYASKGYAEAGKFVEGSYCGMRREKHLPALRQ</sequence>
<dbReference type="GO" id="GO:0016747">
    <property type="term" value="F:acyltransferase activity, transferring groups other than amino-acyl groups"/>
    <property type="evidence" value="ECO:0007669"/>
    <property type="project" value="InterPro"/>
</dbReference>
<dbReference type="Pfam" id="PF00583">
    <property type="entry name" value="Acetyltransf_1"/>
    <property type="match status" value="1"/>
</dbReference>
<organism evidence="2 3">
    <name type="scientific">Parabacteroides distasonis</name>
    <dbReference type="NCBI Taxonomy" id="823"/>
    <lineage>
        <taxon>Bacteria</taxon>
        <taxon>Pseudomonadati</taxon>
        <taxon>Bacteroidota</taxon>
        <taxon>Bacteroidia</taxon>
        <taxon>Bacteroidales</taxon>
        <taxon>Tannerellaceae</taxon>
        <taxon>Parabacteroides</taxon>
    </lineage>
</organism>
<evidence type="ECO:0000313" key="3">
    <source>
        <dbReference type="Proteomes" id="UP000501982"/>
    </source>
</evidence>
<dbReference type="InterPro" id="IPR016181">
    <property type="entry name" value="Acyl_CoA_acyltransferase"/>
</dbReference>
<dbReference type="SUPFAM" id="SSF55729">
    <property type="entry name" value="Acyl-CoA N-acyltransferases (Nat)"/>
    <property type="match status" value="1"/>
</dbReference>